<keyword evidence="1" id="KW-0812">Transmembrane</keyword>
<comment type="caution">
    <text evidence="2">The sequence shown here is derived from an EMBL/GenBank/DDBJ whole genome shotgun (WGS) entry which is preliminary data.</text>
</comment>
<name>A0A521G055_9BACT</name>
<evidence type="ECO:0000313" key="2">
    <source>
        <dbReference type="EMBL" id="TAA74399.1"/>
    </source>
</evidence>
<dbReference type="EMBL" id="NQJD01000027">
    <property type="protein sequence ID" value="TAA74399.1"/>
    <property type="molecule type" value="Genomic_DNA"/>
</dbReference>
<evidence type="ECO:0000313" key="3">
    <source>
        <dbReference type="Proteomes" id="UP000316238"/>
    </source>
</evidence>
<accession>A0A521G055</accession>
<protein>
    <recommendedName>
        <fullName evidence="4">DUF4878 domain-containing protein</fullName>
    </recommendedName>
</protein>
<gene>
    <name evidence="2" type="ORF">CDV28_1272</name>
</gene>
<sequence length="185" mass="20341">MNAIINALFNSPLQTLMVVAGLFFLLLAIVSQVGGTITVSPERQKISVVIGAVLLVLGLFLQFKDALFTAPSSPQEIVAEYIQFIDSRQLDKAKELHPSLNVEAISRWMQSASKPEKSIKSVSLVEFLAQEASASSASVTAKIRYCRTDGSGTDEEKIFFLKQTDGKWLVQSANQPRSVKMIRCF</sequence>
<feature type="transmembrane region" description="Helical" evidence="1">
    <location>
        <begin position="46"/>
        <end position="63"/>
    </location>
</feature>
<keyword evidence="3" id="KW-1185">Reference proteome</keyword>
<evidence type="ECO:0008006" key="4">
    <source>
        <dbReference type="Google" id="ProtNLM"/>
    </source>
</evidence>
<feature type="transmembrane region" description="Helical" evidence="1">
    <location>
        <begin position="16"/>
        <end position="39"/>
    </location>
</feature>
<keyword evidence="1" id="KW-1133">Transmembrane helix</keyword>
<proteinExistence type="predicted"/>
<dbReference type="AlphaFoldDB" id="A0A521G055"/>
<reference evidence="2" key="1">
    <citation type="submission" date="2017-07" db="EMBL/GenBank/DDBJ databases">
        <title>The cable genome - Insights into the physiology and evolution of filamentous bacteria capable of sulfide oxidation via long distance electron transfer.</title>
        <authorList>
            <person name="Thorup C."/>
            <person name="Bjerg J.T."/>
            <person name="Schreiber L."/>
            <person name="Nielsen L.P."/>
            <person name="Kjeldsen K.U."/>
            <person name="Boesen T."/>
            <person name="Boggild A."/>
            <person name="Meysman F."/>
            <person name="Geelhoed J."/>
            <person name="Schramm A."/>
        </authorList>
    </citation>
    <scope>NUCLEOTIDE SEQUENCE [LARGE SCALE GENOMIC DNA]</scope>
    <source>
        <strain evidence="2">GS</strain>
    </source>
</reference>
<keyword evidence="1" id="KW-0472">Membrane</keyword>
<dbReference type="Proteomes" id="UP000316238">
    <property type="component" value="Unassembled WGS sequence"/>
</dbReference>
<evidence type="ECO:0000256" key="1">
    <source>
        <dbReference type="SAM" id="Phobius"/>
    </source>
</evidence>
<organism evidence="2 3">
    <name type="scientific">Candidatus Electronema aureum</name>
    <dbReference type="NCBI Taxonomy" id="2005002"/>
    <lineage>
        <taxon>Bacteria</taxon>
        <taxon>Pseudomonadati</taxon>
        <taxon>Thermodesulfobacteriota</taxon>
        <taxon>Desulfobulbia</taxon>
        <taxon>Desulfobulbales</taxon>
        <taxon>Desulfobulbaceae</taxon>
        <taxon>Candidatus Electronema</taxon>
    </lineage>
</organism>